<organism evidence="2 3">
    <name type="scientific">Litoribacillus peritrichatus</name>
    <dbReference type="NCBI Taxonomy" id="718191"/>
    <lineage>
        <taxon>Bacteria</taxon>
        <taxon>Pseudomonadati</taxon>
        <taxon>Pseudomonadota</taxon>
        <taxon>Gammaproteobacteria</taxon>
        <taxon>Oceanospirillales</taxon>
        <taxon>Oceanospirillaceae</taxon>
        <taxon>Litoribacillus</taxon>
    </lineage>
</organism>
<proteinExistence type="predicted"/>
<evidence type="ECO:0000313" key="3">
    <source>
        <dbReference type="Proteomes" id="UP001501565"/>
    </source>
</evidence>
<dbReference type="Proteomes" id="UP001501565">
    <property type="component" value="Unassembled WGS sequence"/>
</dbReference>
<gene>
    <name evidence="2" type="ORF">GCM10022277_09730</name>
</gene>
<dbReference type="EMBL" id="BAABBN010000004">
    <property type="protein sequence ID" value="GAA3916918.1"/>
    <property type="molecule type" value="Genomic_DNA"/>
</dbReference>
<keyword evidence="1" id="KW-0732">Signal</keyword>
<keyword evidence="3" id="KW-1185">Reference proteome</keyword>
<evidence type="ECO:0000313" key="2">
    <source>
        <dbReference type="EMBL" id="GAA3916918.1"/>
    </source>
</evidence>
<comment type="caution">
    <text evidence="2">The sequence shown here is derived from an EMBL/GenBank/DDBJ whole genome shotgun (WGS) entry which is preliminary data.</text>
</comment>
<accession>A0ABP7M867</accession>
<feature type="signal peptide" evidence="1">
    <location>
        <begin position="1"/>
        <end position="18"/>
    </location>
</feature>
<evidence type="ECO:0000256" key="1">
    <source>
        <dbReference type="SAM" id="SignalP"/>
    </source>
</evidence>
<reference evidence="3" key="1">
    <citation type="journal article" date="2019" name="Int. J. Syst. Evol. Microbiol.">
        <title>The Global Catalogue of Microorganisms (GCM) 10K type strain sequencing project: providing services to taxonomists for standard genome sequencing and annotation.</title>
        <authorList>
            <consortium name="The Broad Institute Genomics Platform"/>
            <consortium name="The Broad Institute Genome Sequencing Center for Infectious Disease"/>
            <person name="Wu L."/>
            <person name="Ma J."/>
        </authorList>
    </citation>
    <scope>NUCLEOTIDE SEQUENCE [LARGE SCALE GENOMIC DNA]</scope>
    <source>
        <strain evidence="3">JCM 17551</strain>
    </source>
</reference>
<dbReference type="RefSeq" id="WP_344796065.1">
    <property type="nucleotide sequence ID" value="NZ_BAABBN010000004.1"/>
</dbReference>
<name>A0ABP7M867_9GAMM</name>
<feature type="chain" id="PRO_5047516096" evidence="1">
    <location>
        <begin position="19"/>
        <end position="270"/>
    </location>
</feature>
<sequence>MKKFLLMSALLFSGSVFANSSCSDNAFRAWEKDSNQFRNSLFWTCDSYPADDSLEVMLYHTWVDGKDGERHLMLRVLLVKTETPAVVASGNLHIWEGPNIRVREGDYDPEAFIIDSTNYPLNETTNAFAILADIAGDNYCSDIVRDQFVTLFVREGKALKPVLKHLPLQQRYVVEGTACDRYGDKKTLHGQGQLSLADTKTNGYRDLILSTETVTDVYDQSSMEELSEAEMLEEESSGIETKIYKTTLKFDGHRYPVKWEELPAKEWWQL</sequence>
<protein>
    <submittedName>
        <fullName evidence="2">Uncharacterized protein</fullName>
    </submittedName>
</protein>